<feature type="binding site" evidence="8">
    <location>
        <begin position="330"/>
        <end position="332"/>
    </location>
    <ligand>
        <name>GTP</name>
        <dbReference type="ChEBI" id="CHEBI:37565"/>
    </ligand>
</feature>
<sequence length="431" mass="47253">MPAVVLVGAQWGDEGKGKITDYLAEKADLVVRYQGGSNAGHTVKVGEEEFKLHLVPSGILYPGKICIIGNGVVVDPQVLVAELEGLERRGIDTSGLRLSYRAHVILPYHKRLDEVEEERRGAGRLGTTRRGIGPAYVDKAARMGIRVIDLLDPEEFREKLAFNLKEKNELFIKVYGCSPYSLEEILEEYLGYAERLRPLVADTGRLINQALREGKKVLFEGAQGTLLDLDQGTYPYVTSSYPVAGGACIGAGVGPKAIDAVIGVVKAYTTRVGEGPFPSEAKDNASEYLRRRGAEYGTTTGRPRRCGWLDTVILRHAVEVNGLTGIALTKLDVLTGLDVVRICTGYQYGGEVLYDFPASLKVLQKCEPIYEELPGWQEDITQAHTLEELPPACRAYIRRVEELVGVPIKLIAVGPRRDQTIAVTNIFGQEG</sequence>
<evidence type="ECO:0000313" key="11">
    <source>
        <dbReference type="EMBL" id="SMB90172.1"/>
    </source>
</evidence>
<feature type="binding site" evidence="8">
    <location>
        <position position="142"/>
    </location>
    <ligand>
        <name>IMP</name>
        <dbReference type="ChEBI" id="CHEBI:58053"/>
        <note>ligand shared between dimeric partners</note>
    </ligand>
</feature>
<comment type="similarity">
    <text evidence="8 10">Belongs to the adenylosuccinate synthetase family.</text>
</comment>
<evidence type="ECO:0000256" key="7">
    <source>
        <dbReference type="ARBA" id="ARBA00023134"/>
    </source>
</evidence>
<comment type="pathway">
    <text evidence="8 10">Purine metabolism; AMP biosynthesis via de novo pathway; AMP from IMP: step 1/2.</text>
</comment>
<feature type="binding site" description="in other chain" evidence="8">
    <location>
        <position position="238"/>
    </location>
    <ligand>
        <name>IMP</name>
        <dbReference type="ChEBI" id="CHEBI:58053"/>
        <note>ligand shared between dimeric partners</note>
    </ligand>
</feature>
<feature type="binding site" description="in other chain" evidence="8">
    <location>
        <position position="302"/>
    </location>
    <ligand>
        <name>IMP</name>
        <dbReference type="ChEBI" id="CHEBI:58053"/>
        <note>ligand shared between dimeric partners</note>
    </ligand>
</feature>
<feature type="binding site" evidence="8">
    <location>
        <begin position="40"/>
        <end position="42"/>
    </location>
    <ligand>
        <name>GTP</name>
        <dbReference type="ChEBI" id="CHEBI:37565"/>
    </ligand>
</feature>
<organism evidence="11 12">
    <name type="scientific">Thermanaeromonas toyohensis ToBE</name>
    <dbReference type="NCBI Taxonomy" id="698762"/>
    <lineage>
        <taxon>Bacteria</taxon>
        <taxon>Bacillati</taxon>
        <taxon>Bacillota</taxon>
        <taxon>Clostridia</taxon>
        <taxon>Neomoorellales</taxon>
        <taxon>Neomoorellaceae</taxon>
        <taxon>Thermanaeromonas</taxon>
    </lineage>
</organism>
<evidence type="ECO:0000256" key="4">
    <source>
        <dbReference type="ARBA" id="ARBA00022741"/>
    </source>
</evidence>
<dbReference type="Proteomes" id="UP000192569">
    <property type="component" value="Chromosome I"/>
</dbReference>
<evidence type="ECO:0000256" key="3">
    <source>
        <dbReference type="ARBA" id="ARBA00022723"/>
    </source>
</evidence>
<dbReference type="InterPro" id="IPR042109">
    <property type="entry name" value="Adenylosuccinate_synth_dom1"/>
</dbReference>
<feature type="binding site" description="in other chain" evidence="8">
    <location>
        <position position="128"/>
    </location>
    <ligand>
        <name>IMP</name>
        <dbReference type="ChEBI" id="CHEBI:58053"/>
        <note>ligand shared between dimeric partners</note>
    </ligand>
</feature>
<dbReference type="SMART" id="SM00788">
    <property type="entry name" value="Adenylsucc_synt"/>
    <property type="match status" value="1"/>
</dbReference>
<comment type="cofactor">
    <cofactor evidence="8">
        <name>Mg(2+)</name>
        <dbReference type="ChEBI" id="CHEBI:18420"/>
    </cofactor>
    <text evidence="8">Binds 1 Mg(2+) ion per subunit.</text>
</comment>
<dbReference type="Pfam" id="PF00709">
    <property type="entry name" value="Adenylsucc_synt"/>
    <property type="match status" value="1"/>
</dbReference>
<dbReference type="FunFam" id="1.10.300.10:FF:000001">
    <property type="entry name" value="Adenylosuccinate synthetase"/>
    <property type="match status" value="1"/>
</dbReference>
<feature type="binding site" description="in other chain" evidence="8">
    <location>
        <position position="223"/>
    </location>
    <ligand>
        <name>IMP</name>
        <dbReference type="ChEBI" id="CHEBI:58053"/>
        <note>ligand shared between dimeric partners</note>
    </ligand>
</feature>
<dbReference type="GO" id="GO:0000287">
    <property type="term" value="F:magnesium ion binding"/>
    <property type="evidence" value="ECO:0007669"/>
    <property type="project" value="UniProtKB-UniRule"/>
</dbReference>
<accession>A0A1W1V9W7</accession>
<comment type="function">
    <text evidence="8">Plays an important role in the de novo pathway of purine nucleotide biosynthesis. Catalyzes the first committed step in the biosynthesis of AMP from IMP.</text>
</comment>
<feature type="active site" description="Proton acceptor" evidence="8">
    <location>
        <position position="13"/>
    </location>
</feature>
<evidence type="ECO:0000256" key="9">
    <source>
        <dbReference type="PROSITE-ProRule" id="PRU10134"/>
    </source>
</evidence>
<dbReference type="PROSITE" id="PS01266">
    <property type="entry name" value="ADENYLOSUCCIN_SYN_1"/>
    <property type="match status" value="1"/>
</dbReference>
<evidence type="ECO:0000256" key="1">
    <source>
        <dbReference type="ARBA" id="ARBA00011738"/>
    </source>
</evidence>
<dbReference type="InterPro" id="IPR042111">
    <property type="entry name" value="Adenylosuccinate_synth_dom3"/>
</dbReference>
<comment type="catalytic activity">
    <reaction evidence="8 10">
        <text>IMP + L-aspartate + GTP = N(6)-(1,2-dicarboxyethyl)-AMP + GDP + phosphate + 2 H(+)</text>
        <dbReference type="Rhea" id="RHEA:15753"/>
        <dbReference type="ChEBI" id="CHEBI:15378"/>
        <dbReference type="ChEBI" id="CHEBI:29991"/>
        <dbReference type="ChEBI" id="CHEBI:37565"/>
        <dbReference type="ChEBI" id="CHEBI:43474"/>
        <dbReference type="ChEBI" id="CHEBI:57567"/>
        <dbReference type="ChEBI" id="CHEBI:58053"/>
        <dbReference type="ChEBI" id="CHEBI:58189"/>
        <dbReference type="EC" id="6.3.4.4"/>
    </reaction>
</comment>
<dbReference type="GO" id="GO:0005525">
    <property type="term" value="F:GTP binding"/>
    <property type="evidence" value="ECO:0007669"/>
    <property type="project" value="UniProtKB-UniRule"/>
</dbReference>
<dbReference type="InterPro" id="IPR042110">
    <property type="entry name" value="Adenylosuccinate_synth_dom2"/>
</dbReference>
<dbReference type="GO" id="GO:0044208">
    <property type="term" value="P:'de novo' AMP biosynthetic process"/>
    <property type="evidence" value="ECO:0007669"/>
    <property type="project" value="UniProtKB-UniRule"/>
</dbReference>
<dbReference type="UniPathway" id="UPA00075">
    <property type="reaction ID" value="UER00335"/>
</dbReference>
<dbReference type="Gene3D" id="3.40.440.10">
    <property type="entry name" value="Adenylosuccinate Synthetase, subunit A, domain 1"/>
    <property type="match status" value="1"/>
</dbReference>
<dbReference type="PROSITE" id="PS00513">
    <property type="entry name" value="ADENYLOSUCCIN_SYN_2"/>
    <property type="match status" value="1"/>
</dbReference>
<keyword evidence="4 8" id="KW-0547">Nucleotide-binding</keyword>
<dbReference type="EMBL" id="LT838272">
    <property type="protein sequence ID" value="SMB90172.1"/>
    <property type="molecule type" value="Genomic_DNA"/>
</dbReference>
<keyword evidence="6 8" id="KW-0460">Magnesium</keyword>
<dbReference type="InterPro" id="IPR001114">
    <property type="entry name" value="Adenylosuccinate_synthetase"/>
</dbReference>
<comment type="subcellular location">
    <subcellularLocation>
        <location evidence="8">Cytoplasm</location>
    </subcellularLocation>
</comment>
<evidence type="ECO:0000256" key="8">
    <source>
        <dbReference type="HAMAP-Rule" id="MF_00011"/>
    </source>
</evidence>
<dbReference type="Gene3D" id="3.90.170.10">
    <property type="entry name" value="Adenylosuccinate Synthetase, subunit A, domain 3"/>
    <property type="match status" value="1"/>
</dbReference>
<keyword evidence="7 8" id="KW-0342">GTP-binding</keyword>
<name>A0A1W1V9W7_9FIRM</name>
<dbReference type="CDD" id="cd03108">
    <property type="entry name" value="AdSS"/>
    <property type="match status" value="1"/>
</dbReference>
<keyword evidence="5 8" id="KW-0658">Purine biosynthesis</keyword>
<dbReference type="STRING" id="698762.SAMN00808754_0258"/>
<keyword evidence="8" id="KW-0963">Cytoplasm</keyword>
<evidence type="ECO:0000313" key="12">
    <source>
        <dbReference type="Proteomes" id="UP000192569"/>
    </source>
</evidence>
<evidence type="ECO:0000256" key="5">
    <source>
        <dbReference type="ARBA" id="ARBA00022755"/>
    </source>
</evidence>
<dbReference type="Gene3D" id="1.10.300.10">
    <property type="entry name" value="Adenylosuccinate Synthetase, subunit A, domain 2"/>
    <property type="match status" value="1"/>
</dbReference>
<feature type="binding site" evidence="8">
    <location>
        <position position="304"/>
    </location>
    <ligand>
        <name>GTP</name>
        <dbReference type="ChEBI" id="CHEBI:37565"/>
    </ligand>
</feature>
<keyword evidence="2 8" id="KW-0436">Ligase</keyword>
<dbReference type="InterPro" id="IPR027417">
    <property type="entry name" value="P-loop_NTPase"/>
</dbReference>
<feature type="active site" description="Proton donor" evidence="8">
    <location>
        <position position="41"/>
    </location>
</feature>
<feature type="active site" evidence="9">
    <location>
        <position position="139"/>
    </location>
</feature>
<gene>
    <name evidence="8" type="primary">purA</name>
    <name evidence="11" type="ORF">SAMN00808754_0258</name>
</gene>
<dbReference type="FunFam" id="3.90.170.10:FF:000001">
    <property type="entry name" value="Adenylosuccinate synthetase"/>
    <property type="match status" value="1"/>
</dbReference>
<dbReference type="PANTHER" id="PTHR11846:SF0">
    <property type="entry name" value="ADENYLOSUCCINATE SYNTHETASE"/>
    <property type="match status" value="1"/>
</dbReference>
<feature type="binding site" evidence="8">
    <location>
        <begin position="298"/>
        <end position="304"/>
    </location>
    <ligand>
        <name>substrate</name>
    </ligand>
</feature>
<dbReference type="PANTHER" id="PTHR11846">
    <property type="entry name" value="ADENYLOSUCCINATE SYNTHETASE"/>
    <property type="match status" value="1"/>
</dbReference>
<feature type="binding site" evidence="8">
    <location>
        <begin position="12"/>
        <end position="18"/>
    </location>
    <ligand>
        <name>GTP</name>
        <dbReference type="ChEBI" id="CHEBI:37565"/>
    </ligand>
</feature>
<comment type="subunit">
    <text evidence="1 8">Homodimer.</text>
</comment>
<dbReference type="HAMAP" id="MF_00011">
    <property type="entry name" value="Adenylosucc_synth"/>
    <property type="match status" value="1"/>
</dbReference>
<dbReference type="SUPFAM" id="SSF52540">
    <property type="entry name" value="P-loop containing nucleoside triphosphate hydrolases"/>
    <property type="match status" value="1"/>
</dbReference>
<proteinExistence type="inferred from homology"/>
<dbReference type="NCBIfam" id="TIGR00184">
    <property type="entry name" value="purA"/>
    <property type="match status" value="1"/>
</dbReference>
<feature type="binding site" description="in other chain" evidence="8">
    <location>
        <begin position="38"/>
        <end position="41"/>
    </location>
    <ligand>
        <name>IMP</name>
        <dbReference type="ChEBI" id="CHEBI:58053"/>
        <note>ligand shared between dimeric partners</note>
    </ligand>
</feature>
<dbReference type="EC" id="6.3.4.4" evidence="8 10"/>
<feature type="binding site" description="in other chain" evidence="8">
    <location>
        <begin position="13"/>
        <end position="16"/>
    </location>
    <ligand>
        <name>IMP</name>
        <dbReference type="ChEBI" id="CHEBI:58053"/>
        <note>ligand shared between dimeric partners</note>
    </ligand>
</feature>
<evidence type="ECO:0000256" key="6">
    <source>
        <dbReference type="ARBA" id="ARBA00022842"/>
    </source>
</evidence>
<keyword evidence="12" id="KW-1185">Reference proteome</keyword>
<reference evidence="11 12" key="1">
    <citation type="submission" date="2017-04" db="EMBL/GenBank/DDBJ databases">
        <authorList>
            <person name="Afonso C.L."/>
            <person name="Miller P.J."/>
            <person name="Scott M.A."/>
            <person name="Spackman E."/>
            <person name="Goraichik I."/>
            <person name="Dimitrov K.M."/>
            <person name="Suarez D.L."/>
            <person name="Swayne D.E."/>
        </authorList>
    </citation>
    <scope>NUCLEOTIDE SEQUENCE [LARGE SCALE GENOMIC DNA]</scope>
    <source>
        <strain evidence="11 12">ToBE</strain>
    </source>
</reference>
<evidence type="ECO:0000256" key="2">
    <source>
        <dbReference type="ARBA" id="ARBA00022598"/>
    </source>
</evidence>
<dbReference type="RefSeq" id="WP_084663283.1">
    <property type="nucleotide sequence ID" value="NZ_LT838272.1"/>
</dbReference>
<feature type="binding site" evidence="8">
    <location>
        <begin position="412"/>
        <end position="414"/>
    </location>
    <ligand>
        <name>GTP</name>
        <dbReference type="ChEBI" id="CHEBI:37565"/>
    </ligand>
</feature>
<dbReference type="InterPro" id="IPR018220">
    <property type="entry name" value="Adenylosuccin_syn_GTP-bd"/>
</dbReference>
<dbReference type="NCBIfam" id="NF002223">
    <property type="entry name" value="PRK01117.1"/>
    <property type="match status" value="1"/>
</dbReference>
<dbReference type="OrthoDB" id="9807553at2"/>
<evidence type="ECO:0000256" key="10">
    <source>
        <dbReference type="RuleBase" id="RU000520"/>
    </source>
</evidence>
<feature type="binding site" evidence="8">
    <location>
        <position position="13"/>
    </location>
    <ligand>
        <name>Mg(2+)</name>
        <dbReference type="ChEBI" id="CHEBI:18420"/>
    </ligand>
</feature>
<keyword evidence="3 8" id="KW-0479">Metal-binding</keyword>
<dbReference type="GO" id="GO:0005737">
    <property type="term" value="C:cytoplasm"/>
    <property type="evidence" value="ECO:0007669"/>
    <property type="project" value="UniProtKB-SubCell"/>
</dbReference>
<dbReference type="InterPro" id="IPR033128">
    <property type="entry name" value="Adenylosuccin_syn_Lys_AS"/>
</dbReference>
<dbReference type="AlphaFoldDB" id="A0A1W1V9W7"/>
<dbReference type="GO" id="GO:0046040">
    <property type="term" value="P:IMP metabolic process"/>
    <property type="evidence" value="ECO:0007669"/>
    <property type="project" value="TreeGrafter"/>
</dbReference>
<protein>
    <recommendedName>
        <fullName evidence="8 10">Adenylosuccinate synthetase</fullName>
        <shortName evidence="8">AMPSase</shortName>
        <shortName evidence="8">AdSS</shortName>
        <ecNumber evidence="8 10">6.3.4.4</ecNumber>
    </recommendedName>
    <alternativeName>
        <fullName evidence="8">IMP--aspartate ligase</fullName>
    </alternativeName>
</protein>
<feature type="binding site" evidence="8">
    <location>
        <position position="40"/>
    </location>
    <ligand>
        <name>Mg(2+)</name>
        <dbReference type="ChEBI" id="CHEBI:18420"/>
    </ligand>
</feature>
<dbReference type="GO" id="GO:0004019">
    <property type="term" value="F:adenylosuccinate synthase activity"/>
    <property type="evidence" value="ECO:0007669"/>
    <property type="project" value="UniProtKB-UniRule"/>
</dbReference>